<proteinExistence type="predicted"/>
<dbReference type="EMBL" id="SMGD01000014">
    <property type="protein sequence ID" value="TCK47317.1"/>
    <property type="molecule type" value="Genomic_DNA"/>
</dbReference>
<dbReference type="AlphaFoldDB" id="A0A4R1JA31"/>
<reference evidence="2 3" key="1">
    <citation type="submission" date="2019-03" db="EMBL/GenBank/DDBJ databases">
        <title>Genomic Encyclopedia of Type Strains, Phase IV (KMG-IV): sequencing the most valuable type-strain genomes for metagenomic binning, comparative biology and taxonomic classification.</title>
        <authorList>
            <person name="Goeker M."/>
        </authorList>
    </citation>
    <scope>NUCLEOTIDE SEQUENCE [LARGE SCALE GENOMIC DNA]</scope>
    <source>
        <strain evidence="2 3">DSM 18577</strain>
    </source>
</reference>
<protein>
    <submittedName>
        <fullName evidence="2">Uncharacterized protein DUF2753</fullName>
    </submittedName>
</protein>
<feature type="coiled-coil region" evidence="1">
    <location>
        <begin position="120"/>
        <end position="147"/>
    </location>
</feature>
<comment type="caution">
    <text evidence="2">The sequence shown here is derived from an EMBL/GenBank/DDBJ whole genome shotgun (WGS) entry which is preliminary data.</text>
</comment>
<gene>
    <name evidence="2" type="ORF">EV690_2334</name>
</gene>
<dbReference type="Pfam" id="PF10952">
    <property type="entry name" value="DUF2753"/>
    <property type="match status" value="1"/>
</dbReference>
<keyword evidence="3" id="KW-1185">Reference proteome</keyword>
<dbReference type="RefSeq" id="WP_131913143.1">
    <property type="nucleotide sequence ID" value="NZ_OU594967.1"/>
</dbReference>
<name>A0A4R1JA31_9GAMM</name>
<evidence type="ECO:0000313" key="3">
    <source>
        <dbReference type="Proteomes" id="UP000295565"/>
    </source>
</evidence>
<dbReference type="InterPro" id="IPR020206">
    <property type="entry name" value="Uncharacterised_VP2110"/>
</dbReference>
<sequence>MSYSVWHHRTQAGEQSLQQDQPGIALVHYLAALEQARYWMEGMTEQTPEAKRAEMITIYLRSCLNLFRFWYIQSSEEEQLRYLQLALNYSCYFDELSLQSQITLNNVLQTLRQSLEQFIREQKDQAIESLKQSLKQLEDDIEQTTDQINVRG</sequence>
<accession>A0A4R1JA31</accession>
<evidence type="ECO:0000313" key="2">
    <source>
        <dbReference type="EMBL" id="TCK47317.1"/>
    </source>
</evidence>
<dbReference type="Proteomes" id="UP000295565">
    <property type="component" value="Unassembled WGS sequence"/>
</dbReference>
<organism evidence="2 3">
    <name type="scientific">Celerinatantimonas diazotrophica</name>
    <dbReference type="NCBI Taxonomy" id="412034"/>
    <lineage>
        <taxon>Bacteria</taxon>
        <taxon>Pseudomonadati</taxon>
        <taxon>Pseudomonadota</taxon>
        <taxon>Gammaproteobacteria</taxon>
        <taxon>Celerinatantimonadaceae</taxon>
        <taxon>Celerinatantimonas</taxon>
    </lineage>
</organism>
<dbReference type="OrthoDB" id="5587613at2"/>
<keyword evidence="1" id="KW-0175">Coiled coil</keyword>
<evidence type="ECO:0000256" key="1">
    <source>
        <dbReference type="SAM" id="Coils"/>
    </source>
</evidence>